<dbReference type="Proteomes" id="UP000012672">
    <property type="component" value="Chromosome"/>
</dbReference>
<dbReference type="KEGG" id="max:MMALV_07320"/>
<reference evidence="1 2" key="1">
    <citation type="journal article" date="2012" name="J. Bacteriol.">
        <title>Genome sequence of 'Candidatus Methanomethylophilus alvus' Mx1201, a methanogenic archaeon from the human gut belonging to a seventh order of methanogens.</title>
        <authorList>
            <person name="Borrel G."/>
            <person name="Harris H.M."/>
            <person name="Tottey W."/>
            <person name="Mihajlovski A."/>
            <person name="Parisot N."/>
            <person name="Peyretaillade E."/>
            <person name="Peyret P."/>
            <person name="Gribaldo S."/>
            <person name="O'Toole P.W."/>
            <person name="Brugere J.F."/>
        </authorList>
    </citation>
    <scope>NUCLEOTIDE SEQUENCE [LARGE SCALE GENOMIC DNA]</scope>
    <source>
        <strain evidence="1 2">Mx1201</strain>
    </source>
</reference>
<dbReference type="AlphaFoldDB" id="M9SDI7"/>
<name>M9SDI7_METAX</name>
<dbReference type="RefSeq" id="WP_015504617.1">
    <property type="nucleotide sequence ID" value="NC_020913.1"/>
</dbReference>
<dbReference type="OrthoDB" id="103676at2157"/>
<dbReference type="SMART" id="SM00710">
    <property type="entry name" value="PbH1"/>
    <property type="match status" value="7"/>
</dbReference>
<evidence type="ECO:0008006" key="3">
    <source>
        <dbReference type="Google" id="ProtNLM"/>
    </source>
</evidence>
<gene>
    <name evidence="1" type="ORF">MMALV_07320</name>
</gene>
<dbReference type="Gene3D" id="2.160.20.110">
    <property type="match status" value="1"/>
</dbReference>
<proteinExistence type="predicted"/>
<dbReference type="GeneID" id="41321521"/>
<sequence>MKAETKMIVAAAVVAALCLTAVTSVTQSWFSDEEHATVDVTTGKVDIRAEAGEISLYSLGVEVSDRFTNGGTAAVGYSAADGITVTASDMTPGDSFDFLMSVYNLSTVSTLYRMVCTVSGENSSEFTISVGGAAITGYFSTEWALQAATDGGERLIEAVAVSVELPVEATQSATLSMTLRAEAVQSNASTDMVGISNAAELRAFAAEVNCGNTCEGKTVKLLADIDLENEEWTPIGTNADSGNKFKGVFDGQGHTISNLKITQTENLYRASGLFGALNGTVKDLVVDGAKIDARSGPAEGRDSTDNGIAVVAGSVYNYGTIENVTVLNADVTGNRYTGGIAGYVYGNIVGCTVKYSSISAVPDNFTGVYDNGDKVGGIAGYVGEGSNSVRDCSAVGVTVKAYRDVGGIVGATYGDVTGCTVKDVKVIADQLGYANKNVNSGSVVGRHLNGTVDDNSVAGTQTFEYIGCVPNGTVVLDEGISVAVKSVNSTSGMTVSGSGKLVLDNVVIAASSGSALTLEDGSDIVLKIVGTCSLTGAAGGNGITVPETSKITITGDALTAVGNGGYEYSGIAESVYISTVSERYGNTDDSSYLDKYGSGIGNAFSTTGTIIVSDMASLTVEGYGSRAYGIGGDGSSVTIKGSTVEYARGGFAQSKFLCDANYGKSEAEGAPGIGGLNITISDSVIKGVDGGSKAAGIGAKYHDPTTIVVKKSVLGTESTSINGGNASAGIGGSRQNEIASEDYVDQPISVTIENSRVKANGGIFGAGIGSGYDTRCQSSQPTCTVVITGDSVIVAKGGDRAAGIGTGFHFAALAGYISDTVNVDGVHSGTKFYKSNGNYTLAQDIGYGVVDMSREMRGLTPVFEVGGSVIASPPIATASDSGL</sequence>
<accession>M9SDI7</accession>
<evidence type="ECO:0000313" key="1">
    <source>
        <dbReference type="EMBL" id="AGI85470.1"/>
    </source>
</evidence>
<protein>
    <recommendedName>
        <fullName evidence="3">GLUG domain-containing protein</fullName>
    </recommendedName>
</protein>
<evidence type="ECO:0000313" key="2">
    <source>
        <dbReference type="Proteomes" id="UP000012672"/>
    </source>
</evidence>
<dbReference type="InParanoid" id="M9SDI7"/>
<keyword evidence="2" id="KW-1185">Reference proteome</keyword>
<dbReference type="HOGENOM" id="CLU_326160_0_0_2"/>
<dbReference type="eggNOG" id="arCOG10954">
    <property type="taxonomic scope" value="Archaea"/>
</dbReference>
<dbReference type="EMBL" id="CP004049">
    <property type="protein sequence ID" value="AGI85470.1"/>
    <property type="molecule type" value="Genomic_DNA"/>
</dbReference>
<organism evidence="1 2">
    <name type="scientific">Methanomethylophilus alvi (strain Mx1201)</name>
    <dbReference type="NCBI Taxonomy" id="1236689"/>
    <lineage>
        <taxon>Archaea</taxon>
        <taxon>Methanobacteriati</taxon>
        <taxon>Thermoplasmatota</taxon>
        <taxon>Thermoplasmata</taxon>
        <taxon>Methanomassiliicoccales</taxon>
        <taxon>Methanomethylophilaceae</taxon>
        <taxon>Methanomethylophilus</taxon>
    </lineage>
</organism>
<dbReference type="InterPro" id="IPR006626">
    <property type="entry name" value="PbH1"/>
</dbReference>